<reference evidence="12 13" key="1">
    <citation type="submission" date="2023-11" db="EMBL/GenBank/DDBJ databases">
        <title>Plant-associative lifestyle of Vibrio porteresiae and its evolutionary dynamics.</title>
        <authorList>
            <person name="Rameshkumar N."/>
            <person name="Kirti K."/>
        </authorList>
    </citation>
    <scope>NUCLEOTIDE SEQUENCE [LARGE SCALE GENOMIC DNA]</scope>
    <source>
        <strain evidence="12 13">MSSRF30</strain>
    </source>
</reference>
<evidence type="ECO:0000256" key="7">
    <source>
        <dbReference type="ARBA" id="ARBA00022723"/>
    </source>
</evidence>
<dbReference type="SUPFAM" id="SSF53098">
    <property type="entry name" value="Ribonuclease H-like"/>
    <property type="match status" value="1"/>
</dbReference>
<evidence type="ECO:0000256" key="3">
    <source>
        <dbReference type="ARBA" id="ARBA00005300"/>
    </source>
</evidence>
<feature type="domain" description="RNase H type-1" evidence="11">
    <location>
        <begin position="1"/>
        <end position="144"/>
    </location>
</feature>
<evidence type="ECO:0000256" key="4">
    <source>
        <dbReference type="ARBA" id="ARBA00011245"/>
    </source>
</evidence>
<dbReference type="InterPro" id="IPR012337">
    <property type="entry name" value="RNaseH-like_sf"/>
</dbReference>
<comment type="subunit">
    <text evidence="4">Monomer.</text>
</comment>
<dbReference type="Gene3D" id="3.30.420.10">
    <property type="entry name" value="Ribonuclease H-like superfamily/Ribonuclease H"/>
    <property type="match status" value="1"/>
</dbReference>
<dbReference type="RefSeq" id="WP_261894800.1">
    <property type="nucleotide sequence ID" value="NZ_AP024895.1"/>
</dbReference>
<evidence type="ECO:0000256" key="10">
    <source>
        <dbReference type="ARBA" id="ARBA00022842"/>
    </source>
</evidence>
<evidence type="ECO:0000256" key="5">
    <source>
        <dbReference type="ARBA" id="ARBA00012180"/>
    </source>
</evidence>
<evidence type="ECO:0000256" key="6">
    <source>
        <dbReference type="ARBA" id="ARBA00022722"/>
    </source>
</evidence>
<dbReference type="NCBIfam" id="NF006433">
    <property type="entry name" value="PRK08719.1"/>
    <property type="match status" value="1"/>
</dbReference>
<keyword evidence="7" id="KW-0479">Metal-binding</keyword>
<evidence type="ECO:0000256" key="8">
    <source>
        <dbReference type="ARBA" id="ARBA00022759"/>
    </source>
</evidence>
<keyword evidence="9" id="KW-0378">Hydrolase</keyword>
<evidence type="ECO:0000259" key="11">
    <source>
        <dbReference type="PROSITE" id="PS50879"/>
    </source>
</evidence>
<dbReference type="EMBL" id="CP138203">
    <property type="protein sequence ID" value="WPC74551.1"/>
    <property type="molecule type" value="Genomic_DNA"/>
</dbReference>
<keyword evidence="13" id="KW-1185">Reference proteome</keyword>
<accession>A0ABZ0QGD7</accession>
<protein>
    <recommendedName>
        <fullName evidence="5">ribonuclease H</fullName>
        <ecNumber evidence="5">3.1.26.4</ecNumber>
    </recommendedName>
</protein>
<evidence type="ECO:0000256" key="2">
    <source>
        <dbReference type="ARBA" id="ARBA00001946"/>
    </source>
</evidence>
<evidence type="ECO:0000313" key="13">
    <source>
        <dbReference type="Proteomes" id="UP001304071"/>
    </source>
</evidence>
<dbReference type="PANTHER" id="PTHR10642:SF26">
    <property type="entry name" value="RIBONUCLEASE H1"/>
    <property type="match status" value="1"/>
</dbReference>
<dbReference type="Proteomes" id="UP001304071">
    <property type="component" value="Chromosome 1"/>
</dbReference>
<dbReference type="InterPro" id="IPR036397">
    <property type="entry name" value="RNaseH_sf"/>
</dbReference>
<comment type="catalytic activity">
    <reaction evidence="1">
        <text>Endonucleolytic cleavage to 5'-phosphomonoester.</text>
        <dbReference type="EC" id="3.1.26.4"/>
    </reaction>
</comment>
<evidence type="ECO:0000256" key="9">
    <source>
        <dbReference type="ARBA" id="ARBA00022801"/>
    </source>
</evidence>
<dbReference type="PROSITE" id="PS50879">
    <property type="entry name" value="RNASE_H_1"/>
    <property type="match status" value="1"/>
</dbReference>
<dbReference type="EC" id="3.1.26.4" evidence="5"/>
<comment type="similarity">
    <text evidence="3">Belongs to the RNase H family.</text>
</comment>
<proteinExistence type="inferred from homology"/>
<dbReference type="Pfam" id="PF00075">
    <property type="entry name" value="RNase_H"/>
    <property type="match status" value="1"/>
</dbReference>
<name>A0ABZ0QGD7_9VIBR</name>
<organism evidence="12 13">
    <name type="scientific">Vibrio porteresiae DSM 19223</name>
    <dbReference type="NCBI Taxonomy" id="1123496"/>
    <lineage>
        <taxon>Bacteria</taxon>
        <taxon>Pseudomonadati</taxon>
        <taxon>Pseudomonadota</taxon>
        <taxon>Gammaproteobacteria</taxon>
        <taxon>Vibrionales</taxon>
        <taxon>Vibrionaceae</taxon>
        <taxon>Vibrio</taxon>
    </lineage>
</organism>
<comment type="cofactor">
    <cofactor evidence="2">
        <name>Mg(2+)</name>
        <dbReference type="ChEBI" id="CHEBI:18420"/>
    </cofactor>
</comment>
<gene>
    <name evidence="12" type="ORF">R8Z52_04805</name>
</gene>
<dbReference type="InterPro" id="IPR002156">
    <property type="entry name" value="RNaseH_domain"/>
</dbReference>
<keyword evidence="10" id="KW-0460">Magnesium</keyword>
<dbReference type="CDD" id="cd09278">
    <property type="entry name" value="RNase_HI_prokaryote_like"/>
    <property type="match status" value="1"/>
</dbReference>
<dbReference type="PANTHER" id="PTHR10642">
    <property type="entry name" value="RIBONUCLEASE H1"/>
    <property type="match status" value="1"/>
</dbReference>
<evidence type="ECO:0000313" key="12">
    <source>
        <dbReference type="EMBL" id="WPC74551.1"/>
    </source>
</evidence>
<keyword evidence="8" id="KW-0255">Endonuclease</keyword>
<keyword evidence="6" id="KW-0540">Nuclease</keyword>
<dbReference type="InterPro" id="IPR050092">
    <property type="entry name" value="RNase_H"/>
</dbReference>
<evidence type="ECO:0000256" key="1">
    <source>
        <dbReference type="ARBA" id="ARBA00000077"/>
    </source>
</evidence>
<dbReference type="InterPro" id="IPR022892">
    <property type="entry name" value="RNaseHI"/>
</dbReference>
<sequence length="145" mass="16444">MTSFIYIDVAAPNNHEGCKRGGIGMAVLDEDNYVECQKGLTIERDTNNAELDLMALQEALEYSEDGDVIYSTSDYCVKGFNDWLDGWKSKGWRKSDRKPVQNRQLWQVVDELRSRKYVEVRKVKAHAGIRGNEIANSLAIEAAEL</sequence>